<dbReference type="Proteomes" id="UP000076858">
    <property type="component" value="Unassembled WGS sequence"/>
</dbReference>
<evidence type="ECO:0000313" key="3">
    <source>
        <dbReference type="EMBL" id="KZS17760.1"/>
    </source>
</evidence>
<feature type="compositionally biased region" description="Acidic residues" evidence="1">
    <location>
        <begin position="996"/>
        <end position="1008"/>
    </location>
</feature>
<accession>A0A165AJG0</accession>
<gene>
    <name evidence="3" type="ORF">APZ42_016189</name>
</gene>
<dbReference type="OrthoDB" id="8019190at2759"/>
<dbReference type="Pfam" id="PF18701">
    <property type="entry name" value="DUF5641"/>
    <property type="match status" value="1"/>
</dbReference>
<sequence>MECNRPCIFCGVIHWLFNCLKSLKERKNIIQTLKICMNCFGDKHDVSTCTSIRNCNRFKARHHMLCDKTELRFSKETTRSPKHTVAGDSISATSACASTFVQLMLKTATVIVTRQNSKELKAIEAGTRVFKKKEANLPEMTQTVEMQVRGNWKGIPKIKIIALESEHIAIKGPYIAPEFARELWLQNEKIADDRFENEHKEELQMAVIALLWRVIETLNKRQMEITTKPPVGHGKGRKHAKQTAENNTEPSRLPEGDPAPNRTTIHRGGITIGYYDGYHTYLPHHPVYRKDKSTTKIRPVFDGAATSKHGPSLNHVLETEPNLNPDLLSKTEAVRFLWPRELQKIGSPLIAYNWKRVPFENIETAKRRVHEKKTLFREAQLNMRSWAANDEELRIHLKEKGLANQIVGILSPVLESQQKVLEIRLDTGSDSFQFKPTAIVQAVEEVGELITKRKIFNISSRIFDPIGFLAPTNLLLKVIYQKLLENHISWDQAAPEEIQKSWTLFMSGLTELTQVQIPRWTGFSEEIISSEIHIFGDASESVYGSVAHALLQKRNENPTPFSLRARQEITTLNRLVKGTAWILNRSRKRLQDSEPTLEESINANGKEITPERKISKRIRIPSTRPKYSSKGKVSTLFSIWDERDRLIRIKGRVALALRDRNIEPPFLLPASHIVVSLLITDKYESLAHAGVKTTLSELKENSGSSMGANKSRRYAKRIKGDNNPQVNPDPQTHVNPSTTDKESPQESIVEVETTTEADFDEQNSAQKKGEQEQGKEGQNQAPQELRVLIHMRGYSSRSPGADKKHSTIKDAARGSRHPSLSRHEENPLDFLRQPRSMVGLILRADDEEHEGSTPRQSRRPASPHSEPIPKQSADNPRRPGASGQADGSNSTNPTLTELDKARREYVNDVCSRFVEDYLKQLDNFNAKGKYRKKIHLGVVVVVHDDNTKRLMWKVGVVKELIHSKDGLIRSVILKTPNGNLINRAIQSLPPLELREDQDEDLETAGQELDTEHEQEPEPEEEGGPIHPALDLEEPDRNVVVEVEPDTTVSGGEYDKVQLKDIDATDIGFPSTFESILMESECPEAVFDKELELEGWNMFDKDDEEGDLSLSGPYSSLGLNSGLKLTKISGGRTL</sequence>
<feature type="domain" description="DUF5641" evidence="2">
    <location>
        <begin position="907"/>
        <end position="990"/>
    </location>
</feature>
<name>A0A165AJG0_9CRUS</name>
<feature type="region of interest" description="Disordered" evidence="1">
    <location>
        <begin position="793"/>
        <end position="899"/>
    </location>
</feature>
<feature type="compositionally biased region" description="Polar residues" evidence="1">
    <location>
        <begin position="722"/>
        <end position="738"/>
    </location>
</feature>
<feature type="region of interest" description="Disordered" evidence="1">
    <location>
        <begin position="996"/>
        <end position="1031"/>
    </location>
</feature>
<dbReference type="InterPro" id="IPR040676">
    <property type="entry name" value="DUF5641"/>
</dbReference>
<evidence type="ECO:0000313" key="4">
    <source>
        <dbReference type="Proteomes" id="UP000076858"/>
    </source>
</evidence>
<feature type="compositionally biased region" description="Polar residues" evidence="1">
    <location>
        <begin position="885"/>
        <end position="895"/>
    </location>
</feature>
<feature type="compositionally biased region" description="Basic and acidic residues" evidence="1">
    <location>
        <begin position="843"/>
        <end position="852"/>
    </location>
</feature>
<comment type="caution">
    <text evidence="3">The sequence shown here is derived from an EMBL/GenBank/DDBJ whole genome shotgun (WGS) entry which is preliminary data.</text>
</comment>
<dbReference type="Pfam" id="PF05380">
    <property type="entry name" value="Peptidase_A17"/>
    <property type="match status" value="1"/>
</dbReference>
<proteinExistence type="predicted"/>
<evidence type="ECO:0000259" key="2">
    <source>
        <dbReference type="Pfam" id="PF18701"/>
    </source>
</evidence>
<feature type="compositionally biased region" description="Basic and acidic residues" evidence="1">
    <location>
        <begin position="800"/>
        <end position="813"/>
    </location>
</feature>
<dbReference type="InterPro" id="IPR008042">
    <property type="entry name" value="Retrotrans_Pao"/>
</dbReference>
<protein>
    <recommendedName>
        <fullName evidence="2">DUF5641 domain-containing protein</fullName>
    </recommendedName>
</protein>
<dbReference type="EMBL" id="LRGB01000571">
    <property type="protein sequence ID" value="KZS17760.1"/>
    <property type="molecule type" value="Genomic_DNA"/>
</dbReference>
<organism evidence="3 4">
    <name type="scientific">Daphnia magna</name>
    <dbReference type="NCBI Taxonomy" id="35525"/>
    <lineage>
        <taxon>Eukaryota</taxon>
        <taxon>Metazoa</taxon>
        <taxon>Ecdysozoa</taxon>
        <taxon>Arthropoda</taxon>
        <taxon>Crustacea</taxon>
        <taxon>Branchiopoda</taxon>
        <taxon>Diplostraca</taxon>
        <taxon>Cladocera</taxon>
        <taxon>Anomopoda</taxon>
        <taxon>Daphniidae</taxon>
        <taxon>Daphnia</taxon>
    </lineage>
</organism>
<feature type="region of interest" description="Disordered" evidence="1">
    <location>
        <begin position="719"/>
        <end position="781"/>
    </location>
</feature>
<dbReference type="AlphaFoldDB" id="A0A165AJG0"/>
<keyword evidence="4" id="KW-1185">Reference proteome</keyword>
<reference evidence="3 4" key="1">
    <citation type="submission" date="2016-03" db="EMBL/GenBank/DDBJ databases">
        <title>EvidentialGene: Evidence-directed Construction of Genes on Genomes.</title>
        <authorList>
            <person name="Gilbert D.G."/>
            <person name="Choi J.-H."/>
            <person name="Mockaitis K."/>
            <person name="Colbourne J."/>
            <person name="Pfrender M."/>
        </authorList>
    </citation>
    <scope>NUCLEOTIDE SEQUENCE [LARGE SCALE GENOMIC DNA]</scope>
    <source>
        <strain evidence="3 4">Xinb3</strain>
        <tissue evidence="3">Complete organism</tissue>
    </source>
</reference>
<dbReference type="PANTHER" id="PTHR47331:SF1">
    <property type="entry name" value="GAG-LIKE PROTEIN"/>
    <property type="match status" value="1"/>
</dbReference>
<feature type="region of interest" description="Disordered" evidence="1">
    <location>
        <begin position="226"/>
        <end position="265"/>
    </location>
</feature>
<evidence type="ECO:0000256" key="1">
    <source>
        <dbReference type="SAM" id="MobiDB-lite"/>
    </source>
</evidence>
<dbReference type="PANTHER" id="PTHR47331">
    <property type="entry name" value="PHD-TYPE DOMAIN-CONTAINING PROTEIN"/>
    <property type="match status" value="1"/>
</dbReference>